<gene>
    <name evidence="7" type="ORF">pdam_00019550</name>
</gene>
<evidence type="ECO:0000256" key="1">
    <source>
        <dbReference type="ARBA" id="ARBA00004370"/>
    </source>
</evidence>
<evidence type="ECO:0000313" key="8">
    <source>
        <dbReference type="Proteomes" id="UP000275408"/>
    </source>
</evidence>
<organism evidence="7 8">
    <name type="scientific">Pocillopora damicornis</name>
    <name type="common">Cauliflower coral</name>
    <name type="synonym">Millepora damicornis</name>
    <dbReference type="NCBI Taxonomy" id="46731"/>
    <lineage>
        <taxon>Eukaryota</taxon>
        <taxon>Metazoa</taxon>
        <taxon>Cnidaria</taxon>
        <taxon>Anthozoa</taxon>
        <taxon>Hexacorallia</taxon>
        <taxon>Scleractinia</taxon>
        <taxon>Astrocoeniina</taxon>
        <taxon>Pocilloporidae</taxon>
        <taxon>Pocillopora</taxon>
    </lineage>
</organism>
<dbReference type="SUPFAM" id="SSF81321">
    <property type="entry name" value="Family A G protein-coupled receptor-like"/>
    <property type="match status" value="1"/>
</dbReference>
<dbReference type="GO" id="GO:0016020">
    <property type="term" value="C:membrane"/>
    <property type="evidence" value="ECO:0007669"/>
    <property type="project" value="UniProtKB-SubCell"/>
</dbReference>
<keyword evidence="3 5" id="KW-1133">Transmembrane helix</keyword>
<keyword evidence="8" id="KW-1185">Reference proteome</keyword>
<accession>A0A3M6TZK6</accession>
<dbReference type="EMBL" id="RCHS01002572">
    <property type="protein sequence ID" value="RMX46791.1"/>
    <property type="molecule type" value="Genomic_DNA"/>
</dbReference>
<dbReference type="InterPro" id="IPR017452">
    <property type="entry name" value="GPCR_Rhodpsn_7TM"/>
</dbReference>
<evidence type="ECO:0000313" key="7">
    <source>
        <dbReference type="EMBL" id="RMX46791.1"/>
    </source>
</evidence>
<dbReference type="AlphaFoldDB" id="A0A3M6TZK6"/>
<protein>
    <recommendedName>
        <fullName evidence="6">G-protein coupled receptors family 1 profile domain-containing protein</fullName>
    </recommendedName>
</protein>
<keyword evidence="4 5" id="KW-0472">Membrane</keyword>
<proteinExistence type="predicted"/>
<evidence type="ECO:0000256" key="5">
    <source>
        <dbReference type="SAM" id="Phobius"/>
    </source>
</evidence>
<evidence type="ECO:0000256" key="4">
    <source>
        <dbReference type="ARBA" id="ARBA00023136"/>
    </source>
</evidence>
<feature type="transmembrane region" description="Helical" evidence="5">
    <location>
        <begin position="46"/>
        <end position="69"/>
    </location>
</feature>
<dbReference type="PROSITE" id="PS50262">
    <property type="entry name" value="G_PROTEIN_RECEP_F1_2"/>
    <property type="match status" value="1"/>
</dbReference>
<sequence>MADETPMAGNTLVVFITEYLAINFLNLIAVIEFVKQRQLQRRSTHLVIHLAIIDLLAGTVSGPLDILWVGSVCDLWEYTQKIHLPSVVLRAVFPNASLVNLTAVSLERAHTTICSFKQCLIKK</sequence>
<name>A0A3M6TZK6_POCDA</name>
<reference evidence="7 8" key="1">
    <citation type="journal article" date="2018" name="Sci. Rep.">
        <title>Comparative analysis of the Pocillopora damicornis genome highlights role of immune system in coral evolution.</title>
        <authorList>
            <person name="Cunning R."/>
            <person name="Bay R.A."/>
            <person name="Gillette P."/>
            <person name="Baker A.C."/>
            <person name="Traylor-Knowles N."/>
        </authorList>
    </citation>
    <scope>NUCLEOTIDE SEQUENCE [LARGE SCALE GENOMIC DNA]</scope>
    <source>
        <strain evidence="7">RSMAS</strain>
        <tissue evidence="7">Whole animal</tissue>
    </source>
</reference>
<comment type="subcellular location">
    <subcellularLocation>
        <location evidence="1">Membrane</location>
    </subcellularLocation>
</comment>
<evidence type="ECO:0000256" key="2">
    <source>
        <dbReference type="ARBA" id="ARBA00022692"/>
    </source>
</evidence>
<keyword evidence="2 5" id="KW-0812">Transmembrane</keyword>
<dbReference type="Gene3D" id="1.20.1070.10">
    <property type="entry name" value="Rhodopsin 7-helix transmembrane proteins"/>
    <property type="match status" value="1"/>
</dbReference>
<evidence type="ECO:0000256" key="3">
    <source>
        <dbReference type="ARBA" id="ARBA00022989"/>
    </source>
</evidence>
<dbReference type="Proteomes" id="UP000275408">
    <property type="component" value="Unassembled WGS sequence"/>
</dbReference>
<feature type="transmembrane region" description="Helical" evidence="5">
    <location>
        <begin position="12"/>
        <end position="34"/>
    </location>
</feature>
<comment type="caution">
    <text evidence="7">The sequence shown here is derived from an EMBL/GenBank/DDBJ whole genome shotgun (WGS) entry which is preliminary data.</text>
</comment>
<evidence type="ECO:0000259" key="6">
    <source>
        <dbReference type="PROSITE" id="PS50262"/>
    </source>
</evidence>
<feature type="domain" description="G-protein coupled receptors family 1 profile" evidence="6">
    <location>
        <begin position="25"/>
        <end position="123"/>
    </location>
</feature>